<dbReference type="AlphaFoldDB" id="A0A4P6MZG9"/>
<keyword evidence="8" id="KW-1185">Reference proteome</keyword>
<evidence type="ECO:0000259" key="6">
    <source>
        <dbReference type="SMART" id="SM01274"/>
    </source>
</evidence>
<dbReference type="SMART" id="SM01274">
    <property type="entry name" value="malic"/>
    <property type="match status" value="1"/>
</dbReference>
<reference evidence="7 8" key="1">
    <citation type="submission" date="2019-02" db="EMBL/GenBank/DDBJ databases">
        <title>Genomic data mining of an Antarctic deep-sea actinobacterium, Janibacterlimosus P3-3-X1.</title>
        <authorList>
            <person name="Liao L."/>
            <person name="Chen B."/>
        </authorList>
    </citation>
    <scope>NUCLEOTIDE SEQUENCE [LARGE SCALE GENOMIC DNA]</scope>
    <source>
        <strain evidence="7 8">P3-3-X1</strain>
    </source>
</reference>
<evidence type="ECO:0000256" key="4">
    <source>
        <dbReference type="SAM" id="MobiDB-lite"/>
    </source>
</evidence>
<dbReference type="InterPro" id="IPR001891">
    <property type="entry name" value="Malic_OxRdtase"/>
</dbReference>
<dbReference type="SUPFAM" id="SSF51735">
    <property type="entry name" value="NAD(P)-binding Rossmann-fold domains"/>
    <property type="match status" value="1"/>
</dbReference>
<dbReference type="PANTHER" id="PTHR43237:SF4">
    <property type="entry name" value="NADP-DEPENDENT MALIC ENZYME"/>
    <property type="match status" value="1"/>
</dbReference>
<feature type="domain" description="Malic enzyme NAD-binding" evidence="5">
    <location>
        <begin position="238"/>
        <end position="461"/>
    </location>
</feature>
<dbReference type="InterPro" id="IPR045213">
    <property type="entry name" value="Malic_NAD-bd_bact_type"/>
</dbReference>
<dbReference type="InterPro" id="IPR051674">
    <property type="entry name" value="Malate_Decarboxylase"/>
</dbReference>
<dbReference type="Proteomes" id="UP000290408">
    <property type="component" value="Chromosome"/>
</dbReference>
<feature type="region of interest" description="Disordered" evidence="4">
    <location>
        <begin position="464"/>
        <end position="491"/>
    </location>
</feature>
<dbReference type="CDD" id="cd05311">
    <property type="entry name" value="NAD_bind_2_malic_enz"/>
    <property type="match status" value="1"/>
</dbReference>
<gene>
    <name evidence="7" type="ORF">EXU32_14655</name>
</gene>
<dbReference type="Pfam" id="PF00390">
    <property type="entry name" value="malic"/>
    <property type="match status" value="1"/>
</dbReference>
<dbReference type="EMBL" id="CP036164">
    <property type="protein sequence ID" value="QBF47380.1"/>
    <property type="molecule type" value="Genomic_DNA"/>
</dbReference>
<accession>A0A4P6MZG9</accession>
<evidence type="ECO:0000313" key="7">
    <source>
        <dbReference type="EMBL" id="QBF47380.1"/>
    </source>
</evidence>
<dbReference type="GO" id="GO:0051287">
    <property type="term" value="F:NAD binding"/>
    <property type="evidence" value="ECO:0007669"/>
    <property type="project" value="InterPro"/>
</dbReference>
<dbReference type="InterPro" id="IPR046346">
    <property type="entry name" value="Aminoacid_DH-like_N_sf"/>
</dbReference>
<keyword evidence="3" id="KW-0479">Metal-binding</keyword>
<keyword evidence="2" id="KW-0560">Oxidoreductase</keyword>
<evidence type="ECO:0000313" key="8">
    <source>
        <dbReference type="Proteomes" id="UP000290408"/>
    </source>
</evidence>
<protein>
    <submittedName>
        <fullName evidence="7">NAD-dependent malic enzyme</fullName>
    </submittedName>
</protein>
<dbReference type="RefSeq" id="WP_130630571.1">
    <property type="nucleotide sequence ID" value="NZ_CP036164.1"/>
</dbReference>
<evidence type="ECO:0000256" key="1">
    <source>
        <dbReference type="ARBA" id="ARBA00008785"/>
    </source>
</evidence>
<dbReference type="KEGG" id="jli:EXU32_14655"/>
<dbReference type="InterPro" id="IPR012302">
    <property type="entry name" value="Malic_NAD-bd"/>
</dbReference>
<dbReference type="PRINTS" id="PR00072">
    <property type="entry name" value="MALOXRDTASE"/>
</dbReference>
<dbReference type="SMART" id="SM00919">
    <property type="entry name" value="Malic_M"/>
    <property type="match status" value="1"/>
</dbReference>
<dbReference type="GO" id="GO:0004470">
    <property type="term" value="F:malic enzyme activity"/>
    <property type="evidence" value="ECO:0007669"/>
    <property type="project" value="InterPro"/>
</dbReference>
<proteinExistence type="inferred from homology"/>
<evidence type="ECO:0000256" key="3">
    <source>
        <dbReference type="RuleBase" id="RU003427"/>
    </source>
</evidence>
<dbReference type="Gene3D" id="3.40.50.720">
    <property type="entry name" value="NAD(P)-binding Rossmann-like Domain"/>
    <property type="match status" value="1"/>
</dbReference>
<dbReference type="InterPro" id="IPR036291">
    <property type="entry name" value="NAD(P)-bd_dom_sf"/>
</dbReference>
<dbReference type="GO" id="GO:0016616">
    <property type="term" value="F:oxidoreductase activity, acting on the CH-OH group of donors, NAD or NADP as acceptor"/>
    <property type="evidence" value="ECO:0007669"/>
    <property type="project" value="InterPro"/>
</dbReference>
<name>A0A4P6MZG9_9MICO</name>
<evidence type="ECO:0000256" key="2">
    <source>
        <dbReference type="ARBA" id="ARBA00023002"/>
    </source>
</evidence>
<dbReference type="FunFam" id="3.40.50.10380:FF:000003">
    <property type="entry name" value="NADP-dependent malic enzyme"/>
    <property type="match status" value="1"/>
</dbReference>
<dbReference type="SUPFAM" id="SSF53223">
    <property type="entry name" value="Aminoacid dehydrogenase-like, N-terminal domain"/>
    <property type="match status" value="1"/>
</dbReference>
<dbReference type="STRING" id="1216970.GCA_001570985_01847"/>
<sequence length="491" mass="51839">MAVATPSSYSITMRLHTSTDYAVVGRVATAIAEQGGIVTAIDIADSRHDRLVVDATCSGFDLNHTDGLVEAVEAIDGVKVHKVSDRTFLLHLGGKIEIKSKVALKTRDDLSMAYTPGVGRVSMAIAKNPEDARRLTIKGNTVAVVTDGSAVLGLGNIGPEAAMPVMEGKAALFKQFADIDAWPICLASQDTEEIIRAVEMIAPGFGGINLEDIAAPRCFEIERRLRESLDIPVFHDDQHGTAIVVLAALRNALRVVDKTLEGAQIVVSGGGAAGSAIVTLLLSAGAKDVIVYDREGLLSADDTSLSRDKLELAQRTNPRRVRGDLGDGLQGADVFIGVSAPNLLKAEWIRDNMAQDAIVFALANPDPEIDPAEAAKYAKVVASGRSDYPNQINNVLAFPGVFRGLLDARAEDITTEMLIRAADAIAGVVKDEEINPSYIIPSVFHPDVADAVAVAIAGDRKTTAGATGPIRTGSRATASPVDETGTLPRVR</sequence>
<dbReference type="Gene3D" id="3.40.50.10380">
    <property type="entry name" value="Malic enzyme, N-terminal domain"/>
    <property type="match status" value="1"/>
</dbReference>
<evidence type="ECO:0000259" key="5">
    <source>
        <dbReference type="SMART" id="SM00919"/>
    </source>
</evidence>
<comment type="similarity">
    <text evidence="1 3">Belongs to the malic enzymes family.</text>
</comment>
<feature type="domain" description="Malic enzyme N-terminal" evidence="6">
    <location>
        <begin position="93"/>
        <end position="226"/>
    </location>
</feature>
<dbReference type="GO" id="GO:0046872">
    <property type="term" value="F:metal ion binding"/>
    <property type="evidence" value="ECO:0007669"/>
    <property type="project" value="UniProtKB-KW"/>
</dbReference>
<dbReference type="OrthoDB" id="9805787at2"/>
<dbReference type="Pfam" id="PF03949">
    <property type="entry name" value="Malic_M"/>
    <property type="match status" value="1"/>
</dbReference>
<organism evidence="7 8">
    <name type="scientific">Janibacter limosus</name>
    <dbReference type="NCBI Taxonomy" id="53458"/>
    <lineage>
        <taxon>Bacteria</taxon>
        <taxon>Bacillati</taxon>
        <taxon>Actinomycetota</taxon>
        <taxon>Actinomycetes</taxon>
        <taxon>Micrococcales</taxon>
        <taxon>Intrasporangiaceae</taxon>
        <taxon>Janibacter</taxon>
    </lineage>
</organism>
<dbReference type="InterPro" id="IPR012301">
    <property type="entry name" value="Malic_N_dom"/>
</dbReference>
<dbReference type="InterPro" id="IPR037062">
    <property type="entry name" value="Malic_N_dom_sf"/>
</dbReference>
<dbReference type="PANTHER" id="PTHR43237">
    <property type="entry name" value="NADP-DEPENDENT MALIC ENZYME"/>
    <property type="match status" value="1"/>
</dbReference>